<feature type="compositionally biased region" description="Low complexity" evidence="1">
    <location>
        <begin position="80"/>
        <end position="93"/>
    </location>
</feature>
<evidence type="ECO:0000313" key="4">
    <source>
        <dbReference type="Proteomes" id="UP001303373"/>
    </source>
</evidence>
<proteinExistence type="predicted"/>
<feature type="compositionally biased region" description="Polar residues" evidence="1">
    <location>
        <begin position="94"/>
        <end position="106"/>
    </location>
</feature>
<accession>A0AAQ3M3Q1</accession>
<evidence type="ECO:0000256" key="1">
    <source>
        <dbReference type="SAM" id="MobiDB-lite"/>
    </source>
</evidence>
<sequence>MHLHSMAAPRPIEIWIDALPTPPLKRAVSERRPLYEIGSNMDRTPIRGSKAINRGQEADDLELSTPRALTIPHPADVSMCASPSLSSESSMNSRTGFSDAASSRSQGLKRRRSESPKKRLANLTLARYPVIQRSIGALRDLPSGAQTLAKNMRRCQLRVGILHPESRDTMRPFLDIDSDDEMTDRLFSDGRGLVGDAPRIADMMSIVRQANENEAEQASEAAWNGDVHTALLRVSLRCSKWRDELRCDNVTTASIEAGAFSLPQYRQGLEELGSRIDFSIGIRLADDIKRRLSRCISSLNPTLYEPTRWSPTAIHIETKLTGEGWRAAQSQLSLWVTQHVAKLRELLALADQPEGIPLPVLPVLVGQGHDWTVLFFEDHVDGARLYSGFSIGSSKNEVDAEAVCAGFHFLMDWAQTEYRLWFEKMILHPLLESISSRECH</sequence>
<dbReference type="AlphaFoldDB" id="A0AAQ3M3Q1"/>
<keyword evidence="4" id="KW-1185">Reference proteome</keyword>
<dbReference type="EMBL" id="CP138584">
    <property type="protein sequence ID" value="WPH01242.1"/>
    <property type="molecule type" value="Genomic_DNA"/>
</dbReference>
<feature type="region of interest" description="Disordered" evidence="1">
    <location>
        <begin position="80"/>
        <end position="118"/>
    </location>
</feature>
<dbReference type="InterPro" id="IPR046797">
    <property type="entry name" value="PDDEXK_12"/>
</dbReference>
<reference evidence="3 4" key="1">
    <citation type="submission" date="2023-11" db="EMBL/GenBank/DDBJ databases">
        <title>An acidophilic fungus is an integral part of prey digestion in a carnivorous sundew plant.</title>
        <authorList>
            <person name="Tsai I.J."/>
        </authorList>
    </citation>
    <scope>NUCLEOTIDE SEQUENCE [LARGE SCALE GENOMIC DNA]</scope>
    <source>
        <strain evidence="3">169a</strain>
    </source>
</reference>
<feature type="domain" description="PD-(D/E)XK nuclease-like" evidence="2">
    <location>
        <begin position="176"/>
        <end position="419"/>
    </location>
</feature>
<protein>
    <recommendedName>
        <fullName evidence="2">PD-(D/E)XK nuclease-like domain-containing protein</fullName>
    </recommendedName>
</protein>
<dbReference type="Pfam" id="PF20516">
    <property type="entry name" value="PDDEXK_12"/>
    <property type="match status" value="1"/>
</dbReference>
<gene>
    <name evidence="3" type="ORF">R9X50_00407900</name>
</gene>
<evidence type="ECO:0000313" key="3">
    <source>
        <dbReference type="EMBL" id="WPH01242.1"/>
    </source>
</evidence>
<organism evidence="3 4">
    <name type="scientific">Acrodontium crateriforme</name>
    <dbReference type="NCBI Taxonomy" id="150365"/>
    <lineage>
        <taxon>Eukaryota</taxon>
        <taxon>Fungi</taxon>
        <taxon>Dikarya</taxon>
        <taxon>Ascomycota</taxon>
        <taxon>Pezizomycotina</taxon>
        <taxon>Dothideomycetes</taxon>
        <taxon>Dothideomycetidae</taxon>
        <taxon>Mycosphaerellales</taxon>
        <taxon>Teratosphaeriaceae</taxon>
        <taxon>Acrodontium</taxon>
    </lineage>
</organism>
<dbReference type="Proteomes" id="UP001303373">
    <property type="component" value="Chromosome 5"/>
</dbReference>
<name>A0AAQ3M3Q1_9PEZI</name>
<evidence type="ECO:0000259" key="2">
    <source>
        <dbReference type="Pfam" id="PF20516"/>
    </source>
</evidence>
<feature type="region of interest" description="Disordered" evidence="1">
    <location>
        <begin position="39"/>
        <end position="60"/>
    </location>
</feature>